<sequence>MPGFINLLSSLNEKSHIDKQCSLANESCYKFTCPLQYKSRSRAVDTKRTILSPFTKEYRVFAANHGIR</sequence>
<reference evidence="1" key="1">
    <citation type="journal article" date="2023" name="Mol. Ecol. Resour.">
        <title>Chromosome-level genome assembly of a triploid poplar Populus alba 'Berolinensis'.</title>
        <authorList>
            <person name="Chen S."/>
            <person name="Yu Y."/>
            <person name="Wang X."/>
            <person name="Wang S."/>
            <person name="Zhang T."/>
            <person name="Zhou Y."/>
            <person name="He R."/>
            <person name="Meng N."/>
            <person name="Wang Y."/>
            <person name="Liu W."/>
            <person name="Liu Z."/>
            <person name="Liu J."/>
            <person name="Guo Q."/>
            <person name="Huang H."/>
            <person name="Sederoff R.R."/>
            <person name="Wang G."/>
            <person name="Qu G."/>
            <person name="Chen S."/>
        </authorList>
    </citation>
    <scope>NUCLEOTIDE SEQUENCE</scope>
    <source>
        <strain evidence="1">SC-2020</strain>
    </source>
</reference>
<accession>A0AAD6W9W1</accession>
<comment type="caution">
    <text evidence="1">The sequence shown here is derived from an EMBL/GenBank/DDBJ whole genome shotgun (WGS) entry which is preliminary data.</text>
</comment>
<dbReference type="EMBL" id="JAQIZT010000003">
    <property type="protein sequence ID" value="KAJ7004760.1"/>
    <property type="molecule type" value="Genomic_DNA"/>
</dbReference>
<evidence type="ECO:0000313" key="2">
    <source>
        <dbReference type="Proteomes" id="UP001164929"/>
    </source>
</evidence>
<dbReference type="AlphaFoldDB" id="A0AAD6W9W1"/>
<evidence type="ECO:0000313" key="1">
    <source>
        <dbReference type="EMBL" id="KAJ7004760.1"/>
    </source>
</evidence>
<gene>
    <name evidence="1" type="ORF">NC653_009561</name>
</gene>
<protein>
    <submittedName>
        <fullName evidence="1">Uncharacterized protein</fullName>
    </submittedName>
</protein>
<name>A0AAD6W9W1_9ROSI</name>
<dbReference type="Proteomes" id="UP001164929">
    <property type="component" value="Chromosome 3"/>
</dbReference>
<organism evidence="1 2">
    <name type="scientific">Populus alba x Populus x berolinensis</name>
    <dbReference type="NCBI Taxonomy" id="444605"/>
    <lineage>
        <taxon>Eukaryota</taxon>
        <taxon>Viridiplantae</taxon>
        <taxon>Streptophyta</taxon>
        <taxon>Embryophyta</taxon>
        <taxon>Tracheophyta</taxon>
        <taxon>Spermatophyta</taxon>
        <taxon>Magnoliopsida</taxon>
        <taxon>eudicotyledons</taxon>
        <taxon>Gunneridae</taxon>
        <taxon>Pentapetalae</taxon>
        <taxon>rosids</taxon>
        <taxon>fabids</taxon>
        <taxon>Malpighiales</taxon>
        <taxon>Salicaceae</taxon>
        <taxon>Saliceae</taxon>
        <taxon>Populus</taxon>
    </lineage>
</organism>
<keyword evidence="2" id="KW-1185">Reference proteome</keyword>
<proteinExistence type="predicted"/>